<dbReference type="PANTHER" id="PTHR33515">
    <property type="entry name" value="RIBOSOME-BINDING FACTOR A, CHLOROPLASTIC-RELATED"/>
    <property type="match status" value="1"/>
</dbReference>
<dbReference type="NCBIfam" id="TIGR00082">
    <property type="entry name" value="rbfA"/>
    <property type="match status" value="1"/>
</dbReference>
<dbReference type="OrthoDB" id="307788at2"/>
<comment type="function">
    <text evidence="2">One of several proteins that assist in the late maturation steps of the functional core of the 30S ribosomal subunit. Associates with free 30S ribosomal subunits (but not with 30S subunits that are part of 70S ribosomes or polysomes). Required for efficient processing of 16S rRNA. May interact with the 5'-terminal helix region of 16S rRNA.</text>
</comment>
<dbReference type="Proteomes" id="UP000502196">
    <property type="component" value="Chromosome"/>
</dbReference>
<name>A0A2K8N6M6_9BACL</name>
<keyword evidence="2" id="KW-0963">Cytoplasm</keyword>
<evidence type="ECO:0000256" key="1">
    <source>
        <dbReference type="ARBA" id="ARBA00022517"/>
    </source>
</evidence>
<dbReference type="SUPFAM" id="SSF89919">
    <property type="entry name" value="Ribosome-binding factor A, RbfA"/>
    <property type="match status" value="1"/>
</dbReference>
<gene>
    <name evidence="2 4" type="primary">rbfA</name>
    <name evidence="4" type="ORF">COOX1_1865</name>
    <name evidence="3" type="ORF">CVV65_08675</name>
</gene>
<dbReference type="RefSeq" id="WP_100667785.1">
    <property type="nucleotide sequence ID" value="NZ_CP024955.1"/>
</dbReference>
<dbReference type="Gene3D" id="3.30.300.20">
    <property type="match status" value="1"/>
</dbReference>
<evidence type="ECO:0000313" key="3">
    <source>
        <dbReference type="EMBL" id="ATY84986.1"/>
    </source>
</evidence>
<reference evidence="4 6" key="3">
    <citation type="submission" date="2020-04" db="EMBL/GenBank/DDBJ databases">
        <authorList>
            <person name="Hogendoorn C."/>
        </authorList>
    </citation>
    <scope>NUCLEOTIDE SEQUENCE [LARGE SCALE GENOMIC DNA]</scope>
    <source>
        <strain evidence="4">COOX1</strain>
    </source>
</reference>
<dbReference type="GO" id="GO:0043024">
    <property type="term" value="F:ribosomal small subunit binding"/>
    <property type="evidence" value="ECO:0007669"/>
    <property type="project" value="TreeGrafter"/>
</dbReference>
<evidence type="ECO:0000256" key="2">
    <source>
        <dbReference type="HAMAP-Rule" id="MF_00003"/>
    </source>
</evidence>
<evidence type="ECO:0000313" key="5">
    <source>
        <dbReference type="Proteomes" id="UP000231932"/>
    </source>
</evidence>
<dbReference type="GO" id="GO:0030490">
    <property type="term" value="P:maturation of SSU-rRNA"/>
    <property type="evidence" value="ECO:0007669"/>
    <property type="project" value="UniProtKB-UniRule"/>
</dbReference>
<sequence>MARVRPNRVAEQIKKEITDILYHELKDPRIGFVTITGVEISRDLQHAKVFASVMGSDEEKALSLEALQKATGFIRSEIGRRIRLHHTPEIVFKLDTSEDYSQRISHVIRQLQDERGDRT</sequence>
<dbReference type="HAMAP" id="MF_00003">
    <property type="entry name" value="RbfA"/>
    <property type="match status" value="1"/>
</dbReference>
<proteinExistence type="inferred from homology"/>
<evidence type="ECO:0000313" key="6">
    <source>
        <dbReference type="Proteomes" id="UP000502196"/>
    </source>
</evidence>
<dbReference type="AlphaFoldDB" id="A0A2K8N6M6"/>
<dbReference type="InterPro" id="IPR023799">
    <property type="entry name" value="RbfA_dom_sf"/>
</dbReference>
<accession>A0A2K8N6M6</accession>
<dbReference type="Proteomes" id="UP000231932">
    <property type="component" value="Chromosome"/>
</dbReference>
<reference evidence="5" key="1">
    <citation type="submission" date="2017-11" db="EMBL/GenBank/DDBJ databases">
        <title>Complete Genome Sequence of Kyrpidia sp. Strain EA-1, a thermophilic, hydrogen-oxidizing Bacterium, isolated from the Azores.</title>
        <authorList>
            <person name="Reiner J.E."/>
            <person name="Lapp C.J."/>
            <person name="Bunk B."/>
            <person name="Gescher J."/>
        </authorList>
    </citation>
    <scope>NUCLEOTIDE SEQUENCE [LARGE SCALE GENOMIC DNA]</scope>
    <source>
        <strain evidence="5">EA-1</strain>
    </source>
</reference>
<organism evidence="3 5">
    <name type="scientific">Kyrpidia spormannii</name>
    <dbReference type="NCBI Taxonomy" id="2055160"/>
    <lineage>
        <taxon>Bacteria</taxon>
        <taxon>Bacillati</taxon>
        <taxon>Bacillota</taxon>
        <taxon>Bacilli</taxon>
        <taxon>Bacillales</taxon>
        <taxon>Alicyclobacillaceae</taxon>
        <taxon>Kyrpidia</taxon>
    </lineage>
</organism>
<keyword evidence="1 2" id="KW-0690">Ribosome biogenesis</keyword>
<evidence type="ECO:0000313" key="4">
    <source>
        <dbReference type="EMBL" id="CAB3393350.1"/>
    </source>
</evidence>
<protein>
    <recommendedName>
        <fullName evidence="2">Ribosome-binding factor A</fullName>
    </recommendedName>
</protein>
<comment type="subcellular location">
    <subcellularLocation>
        <location evidence="2">Cytoplasm</location>
    </subcellularLocation>
</comment>
<dbReference type="PANTHER" id="PTHR33515:SF1">
    <property type="entry name" value="RIBOSOME-BINDING FACTOR A, CHLOROPLASTIC-RELATED"/>
    <property type="match status" value="1"/>
</dbReference>
<comment type="subunit">
    <text evidence="2">Monomer. Binds 30S ribosomal subunits, but not 50S ribosomal subunits or 70S ribosomes.</text>
</comment>
<dbReference type="EMBL" id="CP024955">
    <property type="protein sequence ID" value="ATY84986.1"/>
    <property type="molecule type" value="Genomic_DNA"/>
</dbReference>
<dbReference type="EMBL" id="LR792683">
    <property type="protein sequence ID" value="CAB3393350.1"/>
    <property type="molecule type" value="Genomic_DNA"/>
</dbReference>
<reference evidence="3" key="2">
    <citation type="journal article" date="2018" name="Genome Announc.">
        <title>Complete Genome Sequence of Kyrpidia sp. Strain EA-1, a Thermophilic Knallgas Bacterium, Isolated from the Azores.</title>
        <authorList>
            <person name="Reiner J.E."/>
            <person name="Lapp C.J."/>
            <person name="Bunk B."/>
            <person name="Sproer C."/>
            <person name="Overmann J."/>
            <person name="Gescher J."/>
        </authorList>
    </citation>
    <scope>NUCLEOTIDE SEQUENCE</scope>
    <source>
        <strain evidence="3">EA-1</strain>
    </source>
</reference>
<dbReference type="Pfam" id="PF02033">
    <property type="entry name" value="RBFA"/>
    <property type="match status" value="1"/>
</dbReference>
<dbReference type="InterPro" id="IPR000238">
    <property type="entry name" value="RbfA"/>
</dbReference>
<keyword evidence="5" id="KW-1185">Reference proteome</keyword>
<dbReference type="GO" id="GO:0005829">
    <property type="term" value="C:cytosol"/>
    <property type="evidence" value="ECO:0007669"/>
    <property type="project" value="TreeGrafter"/>
</dbReference>
<dbReference type="KEGG" id="kyr:CVV65_08675"/>
<comment type="similarity">
    <text evidence="2">Belongs to the RbfA family.</text>
</comment>
<dbReference type="InterPro" id="IPR015946">
    <property type="entry name" value="KH_dom-like_a/b"/>
</dbReference>